<evidence type="ECO:0000313" key="2">
    <source>
        <dbReference type="EMBL" id="NYE18302.1"/>
    </source>
</evidence>
<dbReference type="InterPro" id="IPR057767">
    <property type="entry name" value="UGSC-like_dom"/>
</dbReference>
<dbReference type="AlphaFoldDB" id="A0A7Y9GKQ2"/>
<dbReference type="EMBL" id="JACCBV010000001">
    <property type="protein sequence ID" value="NYE18302.1"/>
    <property type="molecule type" value="Genomic_DNA"/>
</dbReference>
<organism evidence="2 3">
    <name type="scientific">Microbacterium immunditiarum</name>
    <dbReference type="NCBI Taxonomy" id="337480"/>
    <lineage>
        <taxon>Bacteria</taxon>
        <taxon>Bacillati</taxon>
        <taxon>Actinomycetota</taxon>
        <taxon>Actinomycetes</taxon>
        <taxon>Micrococcales</taxon>
        <taxon>Microbacteriaceae</taxon>
        <taxon>Microbacterium</taxon>
    </lineage>
</organism>
<evidence type="ECO:0000313" key="3">
    <source>
        <dbReference type="Proteomes" id="UP000576969"/>
    </source>
</evidence>
<gene>
    <name evidence="2" type="ORF">BJ991_000330</name>
</gene>
<dbReference type="RefSeq" id="WP_179486872.1">
    <property type="nucleotide sequence ID" value="NZ_JACCBV010000001.1"/>
</dbReference>
<dbReference type="InterPro" id="IPR049831">
    <property type="entry name" value="UGSC_seleno"/>
</dbReference>
<proteinExistence type="predicted"/>
<name>A0A7Y9GKQ2_9MICO</name>
<dbReference type="NCBIfam" id="NF041046">
    <property type="entry name" value="UGSC_fam"/>
    <property type="match status" value="1"/>
</dbReference>
<dbReference type="Pfam" id="PF24696">
    <property type="entry name" value="UGSC"/>
    <property type="match status" value="1"/>
</dbReference>
<reference evidence="2 3" key="1">
    <citation type="submission" date="2020-07" db="EMBL/GenBank/DDBJ databases">
        <title>Sequencing the genomes of 1000 actinobacteria strains.</title>
        <authorList>
            <person name="Klenk H.-P."/>
        </authorList>
    </citation>
    <scope>NUCLEOTIDE SEQUENCE [LARGE SCALE GENOMIC DNA]</scope>
    <source>
        <strain evidence="2 3">DSM 24662</strain>
    </source>
</reference>
<sequence length="203" mass="20664">MASTIASTIIDPTVSSSVSTNRGRMPRAARSVSLAGVRVGLLENTKRNAADLLDGIGESLVRDLGAAELVRRTKKQFALPLTDEVLAELSESCDVVVVGVGDCGSCSAAAVADGIALERAGIPTAVICTEAFASTSQAMADLKGDPGFPYILTEHPVANLDAGQLADRAAQLVDDVASRLTAAGDAAPVPAPRAADRALSVPV</sequence>
<protein>
    <recommendedName>
        <fullName evidence="1">UGSC-like domain-containing protein</fullName>
    </recommendedName>
</protein>
<keyword evidence="3" id="KW-1185">Reference proteome</keyword>
<feature type="domain" description="UGSC-like" evidence="1">
    <location>
        <begin position="8"/>
        <end position="181"/>
    </location>
</feature>
<accession>A0A7Y9GKQ2</accession>
<comment type="caution">
    <text evidence="2">The sequence shown here is derived from an EMBL/GenBank/DDBJ whole genome shotgun (WGS) entry which is preliminary data.</text>
</comment>
<dbReference type="Proteomes" id="UP000576969">
    <property type="component" value="Unassembled WGS sequence"/>
</dbReference>
<evidence type="ECO:0000259" key="1">
    <source>
        <dbReference type="Pfam" id="PF24696"/>
    </source>
</evidence>